<keyword evidence="3" id="KW-1185">Reference proteome</keyword>
<evidence type="ECO:0000256" key="1">
    <source>
        <dbReference type="SAM" id="Phobius"/>
    </source>
</evidence>
<keyword evidence="1" id="KW-1133">Transmembrane helix</keyword>
<dbReference type="Proteomes" id="UP000694391">
    <property type="component" value="Unplaced"/>
</dbReference>
<keyword evidence="1" id="KW-0812">Transmembrane</keyword>
<organism evidence="2 3">
    <name type="scientific">Canis lupus dingo</name>
    <name type="common">dingo</name>
    <dbReference type="NCBI Taxonomy" id="286419"/>
    <lineage>
        <taxon>Eukaryota</taxon>
        <taxon>Metazoa</taxon>
        <taxon>Chordata</taxon>
        <taxon>Craniata</taxon>
        <taxon>Vertebrata</taxon>
        <taxon>Euteleostomi</taxon>
        <taxon>Mammalia</taxon>
        <taxon>Eutheria</taxon>
        <taxon>Laurasiatheria</taxon>
        <taxon>Carnivora</taxon>
        <taxon>Caniformia</taxon>
        <taxon>Canidae</taxon>
        <taxon>Canis</taxon>
    </lineage>
</organism>
<reference evidence="2" key="1">
    <citation type="submission" date="2025-08" db="UniProtKB">
        <authorList>
            <consortium name="Ensembl"/>
        </authorList>
    </citation>
    <scope>IDENTIFICATION</scope>
</reference>
<protein>
    <submittedName>
        <fullName evidence="2">Uncharacterized protein</fullName>
    </submittedName>
</protein>
<keyword evidence="1" id="KW-0472">Membrane</keyword>
<feature type="transmembrane region" description="Helical" evidence="1">
    <location>
        <begin position="37"/>
        <end position="60"/>
    </location>
</feature>
<dbReference type="AlphaFoldDB" id="A0A8C0QX74"/>
<proteinExistence type="predicted"/>
<accession>A0A8C0QX74</accession>
<reference evidence="2" key="2">
    <citation type="submission" date="2025-09" db="UniProtKB">
        <authorList>
            <consortium name="Ensembl"/>
        </authorList>
    </citation>
    <scope>IDENTIFICATION</scope>
</reference>
<evidence type="ECO:0000313" key="3">
    <source>
        <dbReference type="Proteomes" id="UP000694391"/>
    </source>
</evidence>
<evidence type="ECO:0000313" key="2">
    <source>
        <dbReference type="Ensembl" id="ENSCAFP00020009464.1"/>
    </source>
</evidence>
<name>A0A8C0QX74_CANLU</name>
<dbReference type="Ensembl" id="ENSCAFT00020011003.1">
    <property type="protein sequence ID" value="ENSCAFP00020009464.1"/>
    <property type="gene ID" value="ENSCAFG00020007674.1"/>
</dbReference>
<sequence length="96" mass="10640">MGLAGCAPGVPRRWKRLAGGALGTLAVQGGEGDMQGFFFFLFFALFFFFVISLTICRVPASSEGELIHRPKKKKKKEVLANRLKKLFGNIIKGYFP</sequence>